<dbReference type="EMBL" id="CP023445">
    <property type="protein sequence ID" value="ATE55565.1"/>
    <property type="molecule type" value="Genomic_DNA"/>
</dbReference>
<dbReference type="InterPro" id="IPR029062">
    <property type="entry name" value="Class_I_gatase-like"/>
</dbReference>
<evidence type="ECO:0000256" key="1">
    <source>
        <dbReference type="ARBA" id="ARBA00023015"/>
    </source>
</evidence>
<keyword evidence="1" id="KW-0805">Transcription regulation</keyword>
<dbReference type="PANTHER" id="PTHR43130:SF3">
    <property type="entry name" value="HTH-TYPE TRANSCRIPTIONAL REGULATOR RV1931C"/>
    <property type="match status" value="1"/>
</dbReference>
<dbReference type="InterPro" id="IPR009057">
    <property type="entry name" value="Homeodomain-like_sf"/>
</dbReference>
<dbReference type="SUPFAM" id="SSF52317">
    <property type="entry name" value="Class I glutamine amidotransferase-like"/>
    <property type="match status" value="1"/>
</dbReference>
<dbReference type="Gene3D" id="1.10.10.60">
    <property type="entry name" value="Homeodomain-like"/>
    <property type="match status" value="2"/>
</dbReference>
<dbReference type="RefSeq" id="WP_096495396.1">
    <property type="nucleotide sequence ID" value="NZ_CP023445.1"/>
</dbReference>
<dbReference type="PANTHER" id="PTHR43130">
    <property type="entry name" value="ARAC-FAMILY TRANSCRIPTIONAL REGULATOR"/>
    <property type="match status" value="1"/>
</dbReference>
<evidence type="ECO:0000259" key="4">
    <source>
        <dbReference type="PROSITE" id="PS01124"/>
    </source>
</evidence>
<sequence length="320" mass="34871">MHRVAVLAQDDVVGIELATAVQVFEIANFKRGAPAYRVGVVGSREWAPSAALTGPPSFSVRAEHDWSWADGADTVVVPATGGSLDPPPARVRDLLLAAHERGARVASLCVGAFTVAATGLMDGRPATTHWHFADEFARRFPAVRLETDRLFTGQDGVYSAAGVTAALDLCLHLVELDLGAGVAAATARYLVAPMRREGGQSQFIDYTPPARPDELAATLRWAEEHLAEDLTLADLARHAAMSPRTFSRRFAAGVGTTPVHWLLRTRVRRAKELLEVTDLPVDRIAREVGFRSPSTFRHHFGRFTRTTPREYRRSFSGGRG</sequence>
<evidence type="ECO:0000256" key="3">
    <source>
        <dbReference type="ARBA" id="ARBA00023163"/>
    </source>
</evidence>
<dbReference type="InterPro" id="IPR002818">
    <property type="entry name" value="DJ-1/PfpI"/>
</dbReference>
<dbReference type="PROSITE" id="PS01124">
    <property type="entry name" value="HTH_ARAC_FAMILY_2"/>
    <property type="match status" value="1"/>
</dbReference>
<evidence type="ECO:0000313" key="5">
    <source>
        <dbReference type="EMBL" id="ATE55565.1"/>
    </source>
</evidence>
<dbReference type="Gene3D" id="3.40.50.880">
    <property type="match status" value="1"/>
</dbReference>
<dbReference type="Proteomes" id="UP000218505">
    <property type="component" value="Chromosome"/>
</dbReference>
<dbReference type="InterPro" id="IPR018060">
    <property type="entry name" value="HTH_AraC"/>
</dbReference>
<evidence type="ECO:0000313" key="6">
    <source>
        <dbReference type="Proteomes" id="UP000218505"/>
    </source>
</evidence>
<dbReference type="InterPro" id="IPR018062">
    <property type="entry name" value="HTH_AraC-typ_CS"/>
</dbReference>
<keyword evidence="2" id="KW-0238">DNA-binding</keyword>
<evidence type="ECO:0000256" key="2">
    <source>
        <dbReference type="ARBA" id="ARBA00023125"/>
    </source>
</evidence>
<protein>
    <submittedName>
        <fullName evidence="5">AraC family transcriptional regulator</fullName>
    </submittedName>
</protein>
<name>A0A290Z9A5_9PSEU</name>
<reference evidence="5" key="1">
    <citation type="submission" date="2017-09" db="EMBL/GenBank/DDBJ databases">
        <title>Complete Genome Sequence of ansamitocin-producing Bacterium Actinosynnema pretiosum X47.</title>
        <authorList>
            <person name="Cao G."/>
            <person name="Zong G."/>
            <person name="Zhong C."/>
            <person name="Fu J."/>
        </authorList>
    </citation>
    <scope>NUCLEOTIDE SEQUENCE [LARGE SCALE GENOMIC DNA]</scope>
    <source>
        <strain evidence="5">X47</strain>
    </source>
</reference>
<dbReference type="Pfam" id="PF12833">
    <property type="entry name" value="HTH_18"/>
    <property type="match status" value="1"/>
</dbReference>
<keyword evidence="3" id="KW-0804">Transcription</keyword>
<dbReference type="AlphaFoldDB" id="A0A290Z9A5"/>
<organism evidence="5 6">
    <name type="scientific">Actinosynnema pretiosum</name>
    <dbReference type="NCBI Taxonomy" id="42197"/>
    <lineage>
        <taxon>Bacteria</taxon>
        <taxon>Bacillati</taxon>
        <taxon>Actinomycetota</taxon>
        <taxon>Actinomycetes</taxon>
        <taxon>Pseudonocardiales</taxon>
        <taxon>Pseudonocardiaceae</taxon>
        <taxon>Actinosynnema</taxon>
    </lineage>
</organism>
<dbReference type="CDD" id="cd03137">
    <property type="entry name" value="GATase1_AraC_1"/>
    <property type="match status" value="1"/>
</dbReference>
<feature type="domain" description="HTH araC/xylS-type" evidence="4">
    <location>
        <begin position="216"/>
        <end position="314"/>
    </location>
</feature>
<dbReference type="PROSITE" id="PS00041">
    <property type="entry name" value="HTH_ARAC_FAMILY_1"/>
    <property type="match status" value="1"/>
</dbReference>
<dbReference type="GO" id="GO:0003700">
    <property type="term" value="F:DNA-binding transcription factor activity"/>
    <property type="evidence" value="ECO:0007669"/>
    <property type="project" value="InterPro"/>
</dbReference>
<proteinExistence type="predicted"/>
<dbReference type="SUPFAM" id="SSF46689">
    <property type="entry name" value="Homeodomain-like"/>
    <property type="match status" value="2"/>
</dbReference>
<dbReference type="KEGG" id="apre:CNX65_21615"/>
<dbReference type="InterPro" id="IPR052158">
    <property type="entry name" value="INH-QAR"/>
</dbReference>
<dbReference type="SMART" id="SM00342">
    <property type="entry name" value="HTH_ARAC"/>
    <property type="match status" value="1"/>
</dbReference>
<dbReference type="GO" id="GO:0043565">
    <property type="term" value="F:sequence-specific DNA binding"/>
    <property type="evidence" value="ECO:0007669"/>
    <property type="project" value="InterPro"/>
</dbReference>
<dbReference type="Pfam" id="PF01965">
    <property type="entry name" value="DJ-1_PfpI"/>
    <property type="match status" value="1"/>
</dbReference>
<accession>A0A290Z9A5</accession>
<gene>
    <name evidence="5" type="ORF">CNX65_21615</name>
</gene>
<keyword evidence="6" id="KW-1185">Reference proteome</keyword>